<dbReference type="OrthoDB" id="3695527at2"/>
<gene>
    <name evidence="1" type="ORF">B0I31_105362</name>
</gene>
<dbReference type="Proteomes" id="UP000241118">
    <property type="component" value="Unassembled WGS sequence"/>
</dbReference>
<dbReference type="RefSeq" id="WP_106616267.1">
    <property type="nucleotide sequence ID" value="NZ_PYAX01000005.1"/>
</dbReference>
<comment type="caution">
    <text evidence="1">The sequence shown here is derived from an EMBL/GenBank/DDBJ whole genome shotgun (WGS) entry which is preliminary data.</text>
</comment>
<dbReference type="AlphaFoldDB" id="A0A2P8IAB3"/>
<evidence type="ECO:0000313" key="1">
    <source>
        <dbReference type="EMBL" id="PSL55400.1"/>
    </source>
</evidence>
<evidence type="ECO:0000313" key="2">
    <source>
        <dbReference type="Proteomes" id="UP000241118"/>
    </source>
</evidence>
<protein>
    <submittedName>
        <fullName evidence="1">Uncharacterized protein</fullName>
    </submittedName>
</protein>
<accession>A0A2P8IAB3</accession>
<organism evidence="1 2">
    <name type="scientific">Saccharothrix carnea</name>
    <dbReference type="NCBI Taxonomy" id="1280637"/>
    <lineage>
        <taxon>Bacteria</taxon>
        <taxon>Bacillati</taxon>
        <taxon>Actinomycetota</taxon>
        <taxon>Actinomycetes</taxon>
        <taxon>Pseudonocardiales</taxon>
        <taxon>Pseudonocardiaceae</taxon>
        <taxon>Saccharothrix</taxon>
    </lineage>
</organism>
<keyword evidence="2" id="KW-1185">Reference proteome</keyword>
<dbReference type="EMBL" id="PYAX01000005">
    <property type="protein sequence ID" value="PSL55400.1"/>
    <property type="molecule type" value="Genomic_DNA"/>
</dbReference>
<sequence length="89" mass="8986">MNLRKTIAGAAVTIGSTAVMLGLGGTAQAVDLGAHTRPDVDAELGKVANIGDAVRVDTANPTGPVTARPLFLGNGTTDAPLHLQLDLSR</sequence>
<proteinExistence type="predicted"/>
<reference evidence="1 2" key="1">
    <citation type="submission" date="2018-03" db="EMBL/GenBank/DDBJ databases">
        <title>Genomic Encyclopedia of Type Strains, Phase III (KMG-III): the genomes of soil and plant-associated and newly described type strains.</title>
        <authorList>
            <person name="Whitman W."/>
        </authorList>
    </citation>
    <scope>NUCLEOTIDE SEQUENCE [LARGE SCALE GENOMIC DNA]</scope>
    <source>
        <strain evidence="1 2">CGMCC 4.7097</strain>
    </source>
</reference>
<name>A0A2P8IAB3_SACCR</name>